<dbReference type="RefSeq" id="WP_348788798.1">
    <property type="nucleotide sequence ID" value="NZ_CP157390.1"/>
</dbReference>
<reference evidence="2" key="1">
    <citation type="submission" date="2024-05" db="EMBL/GenBank/DDBJ databases">
        <title>The Natural Products Discovery Center: Release of the First 8490 Sequenced Strains for Exploring Actinobacteria Biosynthetic Diversity.</title>
        <authorList>
            <person name="Kalkreuter E."/>
            <person name="Kautsar S.A."/>
            <person name="Yang D."/>
            <person name="Bader C.D."/>
            <person name="Teijaro C.N."/>
            <person name="Fluegel L."/>
            <person name="Davis C.M."/>
            <person name="Simpson J.R."/>
            <person name="Lauterbach L."/>
            <person name="Steele A.D."/>
            <person name="Gui C."/>
            <person name="Meng S."/>
            <person name="Li G."/>
            <person name="Viehrig K."/>
            <person name="Ye F."/>
            <person name="Su P."/>
            <person name="Kiefer A.F."/>
            <person name="Nichols A."/>
            <person name="Cepeda A.J."/>
            <person name="Yan W."/>
            <person name="Fan B."/>
            <person name="Jiang Y."/>
            <person name="Adhikari A."/>
            <person name="Zheng C.-J."/>
            <person name="Schuster L."/>
            <person name="Cowan T.M."/>
            <person name="Smanski M.J."/>
            <person name="Chevrette M.G."/>
            <person name="de Carvalho L.P.S."/>
            <person name="Shen B."/>
        </authorList>
    </citation>
    <scope>NUCLEOTIDE SEQUENCE</scope>
    <source>
        <strain evidence="2">NPDC080035</strain>
    </source>
</reference>
<dbReference type="InterPro" id="IPR038764">
    <property type="entry name" value="GNAT_N_AcTrfase_prd"/>
</dbReference>
<sequence length="284" mass="31002">MAPTSSLRAETLTGGDDFRAAAALYTRVFGYERPEFSLNPNLLSALARNGGSAVGVRDADGELIGFAYGFAARDERGRDFHYSQAAVVDAAHQGEGVGRMLKERQREVALGWGHRTMRWTFDPVLSRNAHFNFTSLGADGVGIVRDYYGRPGTDRVVVEWALDREVDPAADLRHATAPQLGREDWGRIVRSALTRPDGSVQDAAWLALPARAPAVSDDEELRASHDRLRVDVRHALEALIGDGRILVACTRIDETTSAYLAIEAPGRRVSSRPNHPASDQEVSA</sequence>
<dbReference type="PANTHER" id="PTHR41700:SF1">
    <property type="entry name" value="N-ACETYLTRANSFERASE DOMAIN-CONTAINING PROTEIN"/>
    <property type="match status" value="1"/>
</dbReference>
<dbReference type="Pfam" id="PF00583">
    <property type="entry name" value="Acetyltransf_1"/>
    <property type="match status" value="1"/>
</dbReference>
<gene>
    <name evidence="2" type="ORF">AAME72_03215</name>
</gene>
<dbReference type="GO" id="GO:0016747">
    <property type="term" value="F:acyltransferase activity, transferring groups other than amino-acyl groups"/>
    <property type="evidence" value="ECO:0007669"/>
    <property type="project" value="InterPro"/>
</dbReference>
<dbReference type="PANTHER" id="PTHR41700">
    <property type="entry name" value="GCN5-RELATED N-ACETYLTRANSFERASE"/>
    <property type="match status" value="1"/>
</dbReference>
<dbReference type="PROSITE" id="PS51186">
    <property type="entry name" value="GNAT"/>
    <property type="match status" value="1"/>
</dbReference>
<dbReference type="Gene3D" id="3.40.630.30">
    <property type="match status" value="1"/>
</dbReference>
<dbReference type="InterPro" id="IPR016181">
    <property type="entry name" value="Acyl_CoA_acyltransferase"/>
</dbReference>
<keyword evidence="2" id="KW-0808">Transferase</keyword>
<organism evidence="2">
    <name type="scientific">Leifsonia sp. NPDC080035</name>
    <dbReference type="NCBI Taxonomy" id="3143936"/>
    <lineage>
        <taxon>Bacteria</taxon>
        <taxon>Bacillati</taxon>
        <taxon>Actinomycetota</taxon>
        <taxon>Actinomycetes</taxon>
        <taxon>Micrococcales</taxon>
        <taxon>Microbacteriaceae</taxon>
        <taxon>Leifsonia</taxon>
    </lineage>
</organism>
<dbReference type="EC" id="2.3.1.-" evidence="2"/>
<protein>
    <submittedName>
        <fullName evidence="2">GNAT family N-acetyltransferase</fullName>
        <ecNumber evidence="2">2.3.1.-</ecNumber>
    </submittedName>
</protein>
<name>A0AAU7GCD3_9MICO</name>
<dbReference type="AlphaFoldDB" id="A0AAU7GCD3"/>
<dbReference type="EMBL" id="CP157390">
    <property type="protein sequence ID" value="XBM48877.1"/>
    <property type="molecule type" value="Genomic_DNA"/>
</dbReference>
<evidence type="ECO:0000259" key="1">
    <source>
        <dbReference type="PROSITE" id="PS51186"/>
    </source>
</evidence>
<dbReference type="InterPro" id="IPR000182">
    <property type="entry name" value="GNAT_dom"/>
</dbReference>
<proteinExistence type="predicted"/>
<dbReference type="SUPFAM" id="SSF55729">
    <property type="entry name" value="Acyl-CoA N-acyltransferases (Nat)"/>
    <property type="match status" value="1"/>
</dbReference>
<keyword evidence="2" id="KW-0012">Acyltransferase</keyword>
<feature type="domain" description="N-acetyltransferase" evidence="1">
    <location>
        <begin position="5"/>
        <end position="165"/>
    </location>
</feature>
<accession>A0AAU7GCD3</accession>
<evidence type="ECO:0000313" key="2">
    <source>
        <dbReference type="EMBL" id="XBM48877.1"/>
    </source>
</evidence>